<accession>A0ABD3LXV3</accession>
<evidence type="ECO:0000313" key="1">
    <source>
        <dbReference type="EMBL" id="KAL3754641.1"/>
    </source>
</evidence>
<sequence>MEPAALLHQTFNNFVTEYADSEPIFNQDLTLTYFDAQNEAQANLFHAMDVIRAHELLVLRSVSEASAFTAMLHHLLANRCALNCIKIGNRSDQNRRNVARLL</sequence>
<keyword evidence="2" id="KW-1185">Reference proteome</keyword>
<proteinExistence type="predicted"/>
<evidence type="ECO:0000313" key="2">
    <source>
        <dbReference type="Proteomes" id="UP001634007"/>
    </source>
</evidence>
<protein>
    <submittedName>
        <fullName evidence="1">Uncharacterized protein</fullName>
    </submittedName>
</protein>
<comment type="caution">
    <text evidence="1">The sequence shown here is derived from an EMBL/GenBank/DDBJ whole genome shotgun (WGS) entry which is preliminary data.</text>
</comment>
<dbReference type="EMBL" id="JBJKBG010000001">
    <property type="protein sequence ID" value="KAL3754641.1"/>
    <property type="molecule type" value="Genomic_DNA"/>
</dbReference>
<reference evidence="1 2" key="1">
    <citation type="submission" date="2024-11" db="EMBL/GenBank/DDBJ databases">
        <title>Chromosome-level genome assembly of Eucalyptus globulus Labill. provides insights into its genome evolution.</title>
        <authorList>
            <person name="Li X."/>
        </authorList>
    </citation>
    <scope>NUCLEOTIDE SEQUENCE [LARGE SCALE GENOMIC DNA]</scope>
    <source>
        <strain evidence="1">CL2024</strain>
        <tissue evidence="1">Fresh tender leaves</tissue>
    </source>
</reference>
<gene>
    <name evidence="1" type="ORF">ACJRO7_001831</name>
</gene>
<dbReference type="AlphaFoldDB" id="A0ABD3LXV3"/>
<dbReference type="Proteomes" id="UP001634007">
    <property type="component" value="Unassembled WGS sequence"/>
</dbReference>
<name>A0ABD3LXV3_EUCGL</name>
<organism evidence="1 2">
    <name type="scientific">Eucalyptus globulus</name>
    <name type="common">Tasmanian blue gum</name>
    <dbReference type="NCBI Taxonomy" id="34317"/>
    <lineage>
        <taxon>Eukaryota</taxon>
        <taxon>Viridiplantae</taxon>
        <taxon>Streptophyta</taxon>
        <taxon>Embryophyta</taxon>
        <taxon>Tracheophyta</taxon>
        <taxon>Spermatophyta</taxon>
        <taxon>Magnoliopsida</taxon>
        <taxon>eudicotyledons</taxon>
        <taxon>Gunneridae</taxon>
        <taxon>Pentapetalae</taxon>
        <taxon>rosids</taxon>
        <taxon>malvids</taxon>
        <taxon>Myrtales</taxon>
        <taxon>Myrtaceae</taxon>
        <taxon>Myrtoideae</taxon>
        <taxon>Eucalypteae</taxon>
        <taxon>Eucalyptus</taxon>
    </lineage>
</organism>